<dbReference type="STRING" id="1245528.M3K8D1"/>
<keyword evidence="12 20" id="KW-0521">NADP</keyword>
<dbReference type="Gene3D" id="1.20.990.10">
    <property type="entry name" value="NADPH-cytochrome p450 Reductase, Chain A, domain 3"/>
    <property type="match status" value="1"/>
</dbReference>
<dbReference type="SUPFAM" id="SSF55681">
    <property type="entry name" value="Class II aaRS and biotin synthetases"/>
    <property type="match status" value="1"/>
</dbReference>
<dbReference type="InterPro" id="IPR039261">
    <property type="entry name" value="FNR_nucleotide-bd"/>
</dbReference>
<evidence type="ECO:0000256" key="12">
    <source>
        <dbReference type="ARBA" id="ARBA00022857"/>
    </source>
</evidence>
<comment type="function">
    <text evidence="20">NADPH-dependent reductase which is a central component of the cytosolic iron-sulfur (Fe-S) protein assembly (CIA) machinery. Transfers electrons from NADPH via its FAD and FMN prosthetic groups to the [2Fe-2S] cluster of DRE2, another key component of the CIA machinery. In turn, this reduced cluster provides electrons for assembly of cytosolic iron-sulfur cluster proteins. Positively controls H(2)O(2)-induced cell death.</text>
</comment>
<dbReference type="InterPro" id="IPR001094">
    <property type="entry name" value="Flavdoxin-like"/>
</dbReference>
<feature type="binding site" evidence="20">
    <location>
        <position position="132"/>
    </location>
    <ligand>
        <name>FMN</name>
        <dbReference type="ChEBI" id="CHEBI:58210"/>
    </ligand>
</feature>
<dbReference type="Proteomes" id="UP000011777">
    <property type="component" value="Unassembled WGS sequence"/>
</dbReference>
<feature type="binding site" evidence="20">
    <location>
        <begin position="97"/>
        <end position="106"/>
    </location>
    <ligand>
        <name>FMN</name>
        <dbReference type="ChEBI" id="CHEBI:58210"/>
    </ligand>
</feature>
<protein>
    <recommendedName>
        <fullName evidence="20">NADPH-dependent diflavin oxidoreductase 1</fullName>
        <ecNumber evidence="20">1.18.1.-</ecNumber>
    </recommendedName>
    <alternativeName>
        <fullName evidence="20">NADPH-dependent FMN and FAD-containing oxidoreductase</fullName>
    </alternativeName>
</protein>
<dbReference type="PANTHER" id="PTHR19384">
    <property type="entry name" value="NITRIC OXIDE SYNTHASE-RELATED"/>
    <property type="match status" value="1"/>
</dbReference>
<comment type="cofactor">
    <cofactor evidence="1 20">
        <name>FMN</name>
        <dbReference type="ChEBI" id="CHEBI:58210"/>
    </cofactor>
</comment>
<comment type="similarity">
    <text evidence="20">Belongs to the NADPH-dependent diflavin oxidoreductase NDOR1 family.</text>
</comment>
<evidence type="ECO:0000256" key="7">
    <source>
        <dbReference type="ARBA" id="ARBA00022630"/>
    </source>
</evidence>
<dbReference type="Pfam" id="PF00667">
    <property type="entry name" value="FAD_binding_1"/>
    <property type="match status" value="1"/>
</dbReference>
<evidence type="ECO:0000256" key="20">
    <source>
        <dbReference type="HAMAP-Rule" id="MF_03178"/>
    </source>
</evidence>
<evidence type="ECO:0000259" key="21">
    <source>
        <dbReference type="PROSITE" id="PS50862"/>
    </source>
</evidence>
<evidence type="ECO:0000259" key="22">
    <source>
        <dbReference type="PROSITE" id="PS50902"/>
    </source>
</evidence>
<dbReference type="GO" id="GO:0005829">
    <property type="term" value="C:cytosol"/>
    <property type="evidence" value="ECO:0007669"/>
    <property type="project" value="TreeGrafter"/>
</dbReference>
<keyword evidence="11" id="KW-0067">ATP-binding</keyword>
<comment type="catalytic activity">
    <reaction evidence="20">
        <text>2 oxidized [2Fe-2S]-[protein] + NADPH = 2 reduced [2Fe-2S]-[protein] + NADP(+) + H(+)</text>
        <dbReference type="Rhea" id="RHEA:67716"/>
        <dbReference type="Rhea" id="RHEA-COMP:17327"/>
        <dbReference type="Rhea" id="RHEA-COMP:17328"/>
        <dbReference type="ChEBI" id="CHEBI:15378"/>
        <dbReference type="ChEBI" id="CHEBI:33737"/>
        <dbReference type="ChEBI" id="CHEBI:33738"/>
        <dbReference type="ChEBI" id="CHEBI:57783"/>
        <dbReference type="ChEBI" id="CHEBI:58349"/>
    </reaction>
</comment>
<dbReference type="EMBL" id="AOGT01000011">
    <property type="protein sequence ID" value="EMG51094.1"/>
    <property type="molecule type" value="Genomic_DNA"/>
</dbReference>
<dbReference type="InterPro" id="IPR008254">
    <property type="entry name" value="Flavodoxin/NO_synth"/>
</dbReference>
<comment type="caution">
    <text evidence="25">The sequence shown here is derived from an EMBL/GenBank/DDBJ whole genome shotgun (WGS) entry which is preliminary data.</text>
</comment>
<feature type="binding site" evidence="20">
    <location>
        <begin position="357"/>
        <end position="360"/>
    </location>
    <ligand>
        <name>FAD</name>
        <dbReference type="ChEBI" id="CHEBI:57692"/>
    </ligand>
</feature>
<evidence type="ECO:0000259" key="23">
    <source>
        <dbReference type="PROSITE" id="PS51384"/>
    </source>
</evidence>
<dbReference type="PROSITE" id="PS51384">
    <property type="entry name" value="FAD_FR"/>
    <property type="match status" value="1"/>
</dbReference>
<evidence type="ECO:0000256" key="2">
    <source>
        <dbReference type="ARBA" id="ARBA00001974"/>
    </source>
</evidence>
<evidence type="ECO:0000256" key="15">
    <source>
        <dbReference type="ARBA" id="ARBA00023002"/>
    </source>
</evidence>
<dbReference type="PROSITE" id="PS50862">
    <property type="entry name" value="AA_TRNA_LIGASE_II"/>
    <property type="match status" value="1"/>
</dbReference>
<evidence type="ECO:0000256" key="17">
    <source>
        <dbReference type="ARBA" id="ARBA00023146"/>
    </source>
</evidence>
<dbReference type="InterPro" id="IPR001433">
    <property type="entry name" value="OxRdtase_FAD/NAD-bd"/>
</dbReference>
<dbReference type="eggNOG" id="KOG2783">
    <property type="taxonomic scope" value="Eukaryota"/>
</dbReference>
<dbReference type="FunFam" id="3.30.70.380:FF:000002">
    <property type="entry name" value="phenylalanine--tRNA ligase, mitochondrial"/>
    <property type="match status" value="1"/>
</dbReference>
<comment type="catalytic activity">
    <reaction evidence="18">
        <text>tRNA(Phe) + L-phenylalanine + ATP = L-phenylalanyl-tRNA(Phe) + AMP + diphosphate + H(+)</text>
        <dbReference type="Rhea" id="RHEA:19413"/>
        <dbReference type="Rhea" id="RHEA-COMP:9668"/>
        <dbReference type="Rhea" id="RHEA-COMP:9699"/>
        <dbReference type="ChEBI" id="CHEBI:15378"/>
        <dbReference type="ChEBI" id="CHEBI:30616"/>
        <dbReference type="ChEBI" id="CHEBI:33019"/>
        <dbReference type="ChEBI" id="CHEBI:58095"/>
        <dbReference type="ChEBI" id="CHEBI:78442"/>
        <dbReference type="ChEBI" id="CHEBI:78531"/>
        <dbReference type="ChEBI" id="CHEBI:456215"/>
        <dbReference type="EC" id="6.1.1.20"/>
    </reaction>
</comment>
<comment type="similarity">
    <text evidence="4">Belongs to the class-II aminoacyl-tRNA synthetase family.</text>
</comment>
<comment type="subunit">
    <text evidence="20">Interacts with DRE2; as part of the cytosolic iron-sulfur (Fe-S) protein assembly (CIA) machinery.</text>
</comment>
<dbReference type="PRINTS" id="PR00369">
    <property type="entry name" value="FLAVODOXIN"/>
</dbReference>
<dbReference type="GO" id="GO:0016226">
    <property type="term" value="P:iron-sulfur cluster assembly"/>
    <property type="evidence" value="ECO:0007669"/>
    <property type="project" value="UniProtKB-UniRule"/>
</dbReference>
<organism evidence="25 26">
    <name type="scientific">Candida maltosa (strain Xu316)</name>
    <name type="common">Yeast</name>
    <dbReference type="NCBI Taxonomy" id="1245528"/>
    <lineage>
        <taxon>Eukaryota</taxon>
        <taxon>Fungi</taxon>
        <taxon>Dikarya</taxon>
        <taxon>Ascomycota</taxon>
        <taxon>Saccharomycotina</taxon>
        <taxon>Pichiomycetes</taxon>
        <taxon>Debaryomycetaceae</taxon>
        <taxon>Candida/Lodderomyces clade</taxon>
        <taxon>Candida</taxon>
    </lineage>
</organism>
<dbReference type="SUPFAM" id="SSF52218">
    <property type="entry name" value="Flavoproteins"/>
    <property type="match status" value="1"/>
</dbReference>
<feature type="binding site" evidence="20">
    <location>
        <position position="428"/>
    </location>
    <ligand>
        <name>NADP(+)</name>
        <dbReference type="ChEBI" id="CHEBI:58349"/>
    </ligand>
</feature>
<keyword evidence="17" id="KW-0030">Aminoacyl-tRNA synthetase</keyword>
<keyword evidence="26" id="KW-1185">Reference proteome</keyword>
<evidence type="ECO:0000256" key="1">
    <source>
        <dbReference type="ARBA" id="ARBA00001917"/>
    </source>
</evidence>
<feature type="domain" description="FDX-ACB" evidence="24">
    <location>
        <begin position="901"/>
        <end position="992"/>
    </location>
</feature>
<comment type="cofactor">
    <cofactor evidence="2 20">
        <name>FAD</name>
        <dbReference type="ChEBI" id="CHEBI:57692"/>
    </cofactor>
</comment>
<feature type="binding site" evidence="20">
    <location>
        <position position="326"/>
    </location>
    <ligand>
        <name>FAD</name>
        <dbReference type="ChEBI" id="CHEBI:57692"/>
    </ligand>
</feature>
<feature type="binding site" evidence="20">
    <location>
        <begin position="483"/>
        <end position="484"/>
    </location>
    <ligand>
        <name>NADP(+)</name>
        <dbReference type="ChEBI" id="CHEBI:58349"/>
    </ligand>
</feature>
<feature type="domain" description="FAD-binding FR-type" evidence="23">
    <location>
        <begin position="197"/>
        <end position="416"/>
    </location>
</feature>
<dbReference type="GO" id="GO:0005759">
    <property type="term" value="C:mitochondrial matrix"/>
    <property type="evidence" value="ECO:0007669"/>
    <property type="project" value="UniProtKB-SubCell"/>
</dbReference>
<dbReference type="GO" id="GO:0000049">
    <property type="term" value="F:tRNA binding"/>
    <property type="evidence" value="ECO:0007669"/>
    <property type="project" value="InterPro"/>
</dbReference>
<dbReference type="FunFam" id="3.40.50.80:FF:000030">
    <property type="entry name" value="NADPH-dependent diflavin oxidoreductase 1"/>
    <property type="match status" value="1"/>
</dbReference>
<dbReference type="InterPro" id="IPR036690">
    <property type="entry name" value="Fdx_antiC-bd_sf"/>
</dbReference>
<keyword evidence="14" id="KW-0809">Transit peptide</keyword>
<dbReference type="HOGENOM" id="CLU_301276_0_0_1"/>
<feature type="binding site" evidence="20">
    <location>
        <begin position="11"/>
        <end position="16"/>
    </location>
    <ligand>
        <name>FMN</name>
        <dbReference type="ChEBI" id="CHEBI:58210"/>
    </ligand>
</feature>
<dbReference type="SMART" id="SM00896">
    <property type="entry name" value="FDX-ACB"/>
    <property type="match status" value="1"/>
</dbReference>
<evidence type="ECO:0000256" key="13">
    <source>
        <dbReference type="ARBA" id="ARBA00022917"/>
    </source>
</evidence>
<comment type="caution">
    <text evidence="20">Lacks conserved residue(s) required for the propagation of feature annotation.</text>
</comment>
<dbReference type="Gene3D" id="3.40.50.80">
    <property type="entry name" value="Nucleotide-binding domain of ferredoxin-NADP reductase (FNR) module"/>
    <property type="match status" value="1"/>
</dbReference>
<dbReference type="InterPro" id="IPR005121">
    <property type="entry name" value="Fdx_antiC-bd"/>
</dbReference>
<feature type="binding site" evidence="20">
    <location>
        <position position="585"/>
    </location>
    <ligand>
        <name>FAD</name>
        <dbReference type="ChEBI" id="CHEBI:57692"/>
    </ligand>
</feature>
<dbReference type="InterPro" id="IPR017938">
    <property type="entry name" value="Riboflavin_synthase-like_b-brl"/>
</dbReference>
<dbReference type="GO" id="GO:0050661">
    <property type="term" value="F:NADP binding"/>
    <property type="evidence" value="ECO:0007669"/>
    <property type="project" value="UniProtKB-UniRule"/>
</dbReference>
<dbReference type="InterPro" id="IPR028879">
    <property type="entry name" value="NDOR1"/>
</dbReference>
<dbReference type="InterPro" id="IPR006195">
    <property type="entry name" value="aa-tRNA-synth_II"/>
</dbReference>
<evidence type="ECO:0000256" key="8">
    <source>
        <dbReference type="ARBA" id="ARBA00022643"/>
    </source>
</evidence>
<feature type="domain" description="Flavodoxin-like" evidence="22">
    <location>
        <begin position="5"/>
        <end position="150"/>
    </location>
</feature>
<dbReference type="InterPro" id="IPR045864">
    <property type="entry name" value="aa-tRNA-synth_II/BPL/LPL"/>
</dbReference>
<dbReference type="Pfam" id="PF03147">
    <property type="entry name" value="FDX-ACB"/>
    <property type="match status" value="1"/>
</dbReference>
<keyword evidence="10 20" id="KW-0274">FAD</keyword>
<dbReference type="Gene3D" id="2.40.30.10">
    <property type="entry name" value="Translation factors"/>
    <property type="match status" value="2"/>
</dbReference>
<dbReference type="InterPro" id="IPR003097">
    <property type="entry name" value="CysJ-like_FAD-binding"/>
</dbReference>
<dbReference type="SUPFAM" id="SSF52343">
    <property type="entry name" value="Ferredoxin reductase-like, C-terminal NADP-linked domain"/>
    <property type="match status" value="1"/>
</dbReference>
<dbReference type="InterPro" id="IPR017927">
    <property type="entry name" value="FAD-bd_FR_type"/>
</dbReference>
<keyword evidence="7 20" id="KW-0285">Flavoprotein</keyword>
<feature type="domain" description="Aminoacyl-transfer RNA synthetases class-II family profile" evidence="21">
    <location>
        <begin position="690"/>
        <end position="899"/>
    </location>
</feature>
<keyword evidence="5 20" id="KW-0963">Cytoplasm</keyword>
<keyword evidence="15 20" id="KW-0560">Oxidoreductase</keyword>
<evidence type="ECO:0000256" key="5">
    <source>
        <dbReference type="ARBA" id="ARBA00022490"/>
    </source>
</evidence>
<dbReference type="GO" id="GO:0050660">
    <property type="term" value="F:flavin adenine dinucleotide binding"/>
    <property type="evidence" value="ECO:0007669"/>
    <property type="project" value="UniProtKB-UniRule"/>
</dbReference>
<evidence type="ECO:0000313" key="26">
    <source>
        <dbReference type="Proteomes" id="UP000011777"/>
    </source>
</evidence>
<dbReference type="NCBIfam" id="TIGR00469">
    <property type="entry name" value="pheS_mito"/>
    <property type="match status" value="1"/>
</dbReference>
<evidence type="ECO:0000256" key="14">
    <source>
        <dbReference type="ARBA" id="ARBA00022946"/>
    </source>
</evidence>
<dbReference type="InterPro" id="IPR023173">
    <property type="entry name" value="NADPH_Cyt_P450_Rdtase_alpha"/>
</dbReference>
<dbReference type="GO" id="GO:0160246">
    <property type="term" value="F:NADPH-iron-sulfur [2Fe-2S] protein oxidoreductase activity"/>
    <property type="evidence" value="ECO:0007669"/>
    <property type="project" value="InterPro"/>
</dbReference>
<evidence type="ECO:0000256" key="4">
    <source>
        <dbReference type="ARBA" id="ARBA00008226"/>
    </source>
</evidence>
<evidence type="ECO:0000256" key="18">
    <source>
        <dbReference type="ARBA" id="ARBA00049255"/>
    </source>
</evidence>
<dbReference type="SUPFAM" id="SSF63380">
    <property type="entry name" value="Riboflavin synthase domain-like"/>
    <property type="match status" value="1"/>
</dbReference>
<dbReference type="Pfam" id="PF01409">
    <property type="entry name" value="tRNA-synt_2d"/>
    <property type="match status" value="2"/>
</dbReference>
<dbReference type="HAMAP" id="MF_03178">
    <property type="entry name" value="NDOR1"/>
    <property type="match status" value="1"/>
</dbReference>
<feature type="binding site" evidence="20">
    <location>
        <begin position="389"/>
        <end position="392"/>
    </location>
    <ligand>
        <name>FAD</name>
        <dbReference type="ChEBI" id="CHEBI:57692"/>
    </ligand>
</feature>
<dbReference type="CDD" id="cd00496">
    <property type="entry name" value="PheRS_alpha_core"/>
    <property type="match status" value="1"/>
</dbReference>
<dbReference type="PRINTS" id="PR00371">
    <property type="entry name" value="FPNCR"/>
</dbReference>
<comment type="subcellular location">
    <subcellularLocation>
        <location evidence="20">Cytoplasm</location>
    </subcellularLocation>
    <subcellularLocation>
        <location evidence="20">Mitochondrion</location>
    </subcellularLocation>
    <subcellularLocation>
        <location evidence="3">Mitochondrion matrix</location>
    </subcellularLocation>
    <text evidence="20">Relocalizes to mitochondria after H(2)O(2) exposure.</text>
</comment>
<dbReference type="OrthoDB" id="4457at2759"/>
<dbReference type="GO" id="GO:0016651">
    <property type="term" value="F:oxidoreductase activity, acting on NAD(P)H"/>
    <property type="evidence" value="ECO:0007669"/>
    <property type="project" value="UniProtKB-UniRule"/>
</dbReference>
<evidence type="ECO:0000256" key="9">
    <source>
        <dbReference type="ARBA" id="ARBA00022741"/>
    </source>
</evidence>
<name>M3K8D1_CANMX</name>
<dbReference type="GO" id="GO:0006432">
    <property type="term" value="P:phenylalanyl-tRNA aminoacylation"/>
    <property type="evidence" value="ECO:0007669"/>
    <property type="project" value="InterPro"/>
</dbReference>
<dbReference type="GO" id="GO:0010181">
    <property type="term" value="F:FMN binding"/>
    <property type="evidence" value="ECO:0007669"/>
    <property type="project" value="UniProtKB-UniRule"/>
</dbReference>
<keyword evidence="16 20" id="KW-0496">Mitochondrion</keyword>
<keyword evidence="9" id="KW-0547">Nucleotide-binding</keyword>
<proteinExistence type="inferred from homology"/>
<gene>
    <name evidence="20" type="primary">TAH18</name>
    <name evidence="25" type="ORF">G210_1260</name>
</gene>
<dbReference type="InterPro" id="IPR004530">
    <property type="entry name" value="Phe-tRNA-synth_IIc_mito"/>
</dbReference>
<dbReference type="FunFam" id="3.30.930.10:FF:000053">
    <property type="entry name" value="Phenylalanyl-tRNA synthetase mitochondrial"/>
    <property type="match status" value="1"/>
</dbReference>
<dbReference type="Gene3D" id="3.30.70.380">
    <property type="entry name" value="Ferrodoxin-fold anticodon-binding domain"/>
    <property type="match status" value="1"/>
</dbReference>
<dbReference type="PROSITE" id="PS50902">
    <property type="entry name" value="FLAVODOXIN_LIKE"/>
    <property type="match status" value="1"/>
</dbReference>
<keyword evidence="6" id="KW-0436">Ligase</keyword>
<dbReference type="InterPro" id="IPR001709">
    <property type="entry name" value="Flavoprot_Pyr_Nucl_cyt_Rdtase"/>
</dbReference>
<dbReference type="Gene3D" id="3.30.930.10">
    <property type="entry name" value="Bira Bifunctional Protein, Domain 2"/>
    <property type="match status" value="1"/>
</dbReference>
<dbReference type="SUPFAM" id="SSF54991">
    <property type="entry name" value="Anticodon-binding domain of PheRS"/>
    <property type="match status" value="1"/>
</dbReference>
<dbReference type="InterPro" id="IPR002319">
    <property type="entry name" value="Phenylalanyl-tRNA_Synthase"/>
</dbReference>
<evidence type="ECO:0000259" key="24">
    <source>
        <dbReference type="PROSITE" id="PS51447"/>
    </source>
</evidence>
<feature type="binding site" evidence="20">
    <location>
        <begin position="490"/>
        <end position="494"/>
    </location>
    <ligand>
        <name>NADP(+)</name>
        <dbReference type="ChEBI" id="CHEBI:58349"/>
    </ligand>
</feature>
<comment type="function">
    <text evidence="19">Is responsible for the charging of tRNA(Phe) with phenylalanine in mitochondrial translation.</text>
</comment>
<reference evidence="25 26" key="1">
    <citation type="submission" date="2013-02" db="EMBL/GenBank/DDBJ databases">
        <title>Genome sequence of Candida maltosa Xu316, a potential industrial strain for xylitol and ethanol production.</title>
        <authorList>
            <person name="Yu J."/>
            <person name="Wang Q."/>
            <person name="Geng X."/>
            <person name="Bao W."/>
            <person name="He P."/>
            <person name="Cai J."/>
        </authorList>
    </citation>
    <scope>NUCLEOTIDE SEQUENCE [LARGE SCALE GENOMIC DNA]</scope>
    <source>
        <strain evidence="26">Xu316</strain>
    </source>
</reference>
<evidence type="ECO:0000256" key="11">
    <source>
        <dbReference type="ARBA" id="ARBA00022840"/>
    </source>
</evidence>
<comment type="similarity">
    <text evidence="20">In the N-terminal section; belongs to the flavodoxin family.</text>
</comment>
<evidence type="ECO:0000256" key="3">
    <source>
        <dbReference type="ARBA" id="ARBA00004305"/>
    </source>
</evidence>
<dbReference type="eggNOG" id="KOG1159">
    <property type="taxonomic scope" value="Eukaryota"/>
</dbReference>
<accession>M3K8D1</accession>
<keyword evidence="13" id="KW-0648">Protein biosynthesis</keyword>
<evidence type="ECO:0000256" key="6">
    <source>
        <dbReference type="ARBA" id="ARBA00022598"/>
    </source>
</evidence>
<dbReference type="Gene3D" id="3.40.50.360">
    <property type="match status" value="1"/>
</dbReference>
<evidence type="ECO:0000256" key="16">
    <source>
        <dbReference type="ARBA" id="ARBA00023128"/>
    </source>
</evidence>
<evidence type="ECO:0000256" key="10">
    <source>
        <dbReference type="ARBA" id="ARBA00022827"/>
    </source>
</evidence>
<comment type="similarity">
    <text evidence="20">In the C-terminal section; belongs to the flavoprotein pyridine nucleotide cytochrome reductase family.</text>
</comment>
<sequence>MSDEITILYGSETGNAEEYARYLKQRLRYYNLKSVCTPLDSYPLKNLITHTKCLIVVCSTTGQGELPRNAKKFMKFILKKKLPSDFLHHIHLTSFGLGDSSYTKFNYAIKKLHTRLMQLGCQELSPRCEADEISPEGIDGYYLEWERQLIDALLTIYPNAGEISDETIPMPEHRVTVSKQGLDVLENNFILSRIGNDGLKLGKVLENTRLTSEDHFQDVRDFKISSEDLEYLPGDTISLYPCNFDEDVDKLLQSQPQWLALADKPLIIKNLPETEIMSIPRRSFFGLLWHFVDSSTPDGEREQEKLKEFGSFNEPEDLYDYANRPRRSILETLLEFENNLTIPVSYILDLFPLIKPRMFSIASRPSTDEVELIVAIVEYKTIIRKIRRGLCTRWLKSLRPGDQLLYSIQKSSFKYEDNSPIIMVAPGTGVAPMKSLIDKVLHEKSNQELYLFFGCRFEEKDNLIANFWDQKLYPNLHVITCFSRDKDSKYKYVQDGLFQQYKLIGESLVEQNAKVFVCGSSGKMPREVKITFVEIIKKFTGMTEEESQKYVLKLEDTGRYKEDARFYSTSKDLVVDGKTYKHDEWTNIPPFMLDLITRKLHKNPNHPIGILNDLIKTSVKGMDYTIYEDFHPIVSRFQNFDSLGFPEDHPGRSRSDTYYFNRDYLLRTHTSAHEQECFIECKTKGYLIAADVYRKDEIDRTHYPAFHQLEGARVWSKNDPNVLETIQKDIDVIPKTNIIVEDPFRDQPSNEGNPMQPYMTSEEVRLVQVHLKKTIEYIVNQVFEKAKESAKLAGSTEPYLNEPLKIRWVEAYFPWTSPSWEIEVWWKGEWLECCGCGVVQQQVLLNSELGEDKISWAFGIGLDRIAMLLFGIPDIRLFWTLDERFHNQFKQGHINTFEPYSKFPGITRDVAFWFEDSVHGNDLMEIVRTYAGDLAESVVLVDEFTHPKTNRKSQCYRINYQSMDRTLTNEEINDIHTKVQDELVNKFNVEIR</sequence>
<evidence type="ECO:0000256" key="19">
    <source>
        <dbReference type="ARBA" id="ARBA00057761"/>
    </source>
</evidence>
<dbReference type="GO" id="GO:0004826">
    <property type="term" value="F:phenylalanine-tRNA ligase activity"/>
    <property type="evidence" value="ECO:0007669"/>
    <property type="project" value="UniProtKB-EC"/>
</dbReference>
<dbReference type="Pfam" id="PF00175">
    <property type="entry name" value="NAD_binding_1"/>
    <property type="match status" value="1"/>
</dbReference>
<dbReference type="GO" id="GO:0005524">
    <property type="term" value="F:ATP binding"/>
    <property type="evidence" value="ECO:0007669"/>
    <property type="project" value="UniProtKB-KW"/>
</dbReference>
<dbReference type="InterPro" id="IPR029039">
    <property type="entry name" value="Flavoprotein-like_sf"/>
</dbReference>
<feature type="binding site" evidence="20">
    <location>
        <begin position="59"/>
        <end position="62"/>
    </location>
    <ligand>
        <name>FMN</name>
        <dbReference type="ChEBI" id="CHEBI:58210"/>
    </ligand>
</feature>
<dbReference type="PROSITE" id="PS51447">
    <property type="entry name" value="FDX_ACB"/>
    <property type="match status" value="1"/>
</dbReference>
<dbReference type="EC" id="1.18.1.-" evidence="20"/>
<evidence type="ECO:0000313" key="25">
    <source>
        <dbReference type="EMBL" id="EMG51094.1"/>
    </source>
</evidence>
<keyword evidence="8 20" id="KW-0288">FMN</keyword>
<dbReference type="PANTHER" id="PTHR19384:SF10">
    <property type="entry name" value="NADPH-DEPENDENT DIFLAVIN OXIDOREDUCTASE 1"/>
    <property type="match status" value="1"/>
</dbReference>
<dbReference type="Pfam" id="PF00258">
    <property type="entry name" value="Flavodoxin_1"/>
    <property type="match status" value="1"/>
</dbReference>
<dbReference type="AlphaFoldDB" id="M3K8D1"/>